<evidence type="ECO:0000313" key="4">
    <source>
        <dbReference type="Proteomes" id="UP000515307"/>
    </source>
</evidence>
<organism evidence="3 4">
    <name type="scientific">Streptomyces finlayi</name>
    <dbReference type="NCBI Taxonomy" id="67296"/>
    <lineage>
        <taxon>Bacteria</taxon>
        <taxon>Bacillati</taxon>
        <taxon>Actinomycetota</taxon>
        <taxon>Actinomycetes</taxon>
        <taxon>Kitasatosporales</taxon>
        <taxon>Streptomycetaceae</taxon>
        <taxon>Streptomyces</taxon>
    </lineage>
</organism>
<dbReference type="Proteomes" id="UP000515307">
    <property type="component" value="Chromosome"/>
</dbReference>
<evidence type="ECO:0000256" key="2">
    <source>
        <dbReference type="SAM" id="SignalP"/>
    </source>
</evidence>
<name>A0A7G7BDV2_9ACTN</name>
<feature type="region of interest" description="Disordered" evidence="1">
    <location>
        <begin position="48"/>
        <end position="67"/>
    </location>
</feature>
<proteinExistence type="predicted"/>
<accession>A0A7G7BDV2</accession>
<keyword evidence="4" id="KW-1185">Reference proteome</keyword>
<keyword evidence="2" id="KW-0732">Signal</keyword>
<reference evidence="4" key="1">
    <citation type="submission" date="2019-10" db="EMBL/GenBank/DDBJ databases">
        <title>Antimicrobial potential of Antarctic Bacteria.</title>
        <authorList>
            <person name="Benaud N."/>
            <person name="Edwards R.J."/>
            <person name="Ferrari B.C."/>
        </authorList>
    </citation>
    <scope>NUCLEOTIDE SEQUENCE [LARGE SCALE GENOMIC DNA]</scope>
    <source>
        <strain evidence="4">NBSH44</strain>
    </source>
</reference>
<feature type="chain" id="PRO_5028993408" description="Ig-like domain-containing protein" evidence="2">
    <location>
        <begin position="44"/>
        <end position="309"/>
    </location>
</feature>
<evidence type="ECO:0000256" key="1">
    <source>
        <dbReference type="SAM" id="MobiDB-lite"/>
    </source>
</evidence>
<evidence type="ECO:0008006" key="5">
    <source>
        <dbReference type="Google" id="ProtNLM"/>
    </source>
</evidence>
<feature type="signal peptide" evidence="2">
    <location>
        <begin position="1"/>
        <end position="43"/>
    </location>
</feature>
<dbReference type="EMBL" id="CP045702">
    <property type="protein sequence ID" value="QNE73517.1"/>
    <property type="molecule type" value="Genomic_DNA"/>
</dbReference>
<dbReference type="KEGG" id="sfiy:F0344_01820"/>
<evidence type="ECO:0000313" key="3">
    <source>
        <dbReference type="EMBL" id="QNE73517.1"/>
    </source>
</evidence>
<protein>
    <recommendedName>
        <fullName evidence="5">Ig-like domain-containing protein</fullName>
    </recommendedName>
</protein>
<dbReference type="RefSeq" id="WP_185297086.1">
    <property type="nucleotide sequence ID" value="NZ_CP045702.1"/>
</dbReference>
<dbReference type="AlphaFoldDB" id="A0A7G7BDV2"/>
<gene>
    <name evidence="3" type="ORF">F0344_01820</name>
</gene>
<sequence>MQRTTASGGAVGRRLAHATAVLAAALALVATVGPLAGTASAHAADSGSLTFSGDPGEKISGGQSQQFTTDAGDAFDVSGARDENSVFVQVLTPDGNRWALNMAAPDGEKLTSGTTYTGALRWPYAGSTDSELNFSGTDRDCASSSTGSFTISNISFGPYGSVRALDATFEQYCDGSGLALRGEVHSVMPEPPAALALGLALDPQGTVPAPGGQPTVGGTVTCNKPAQVTVDGRLTQAQKRVTASNWFKTTVECTPGAPVHWTATPADSQDALPFQSGSAGLSATATADDRDYGVTVTTNQSTVIDLTRA</sequence>